<feature type="transmembrane region" description="Helical" evidence="1">
    <location>
        <begin position="399"/>
        <end position="418"/>
    </location>
</feature>
<feature type="transmembrane region" description="Helical" evidence="1">
    <location>
        <begin position="424"/>
        <end position="444"/>
    </location>
</feature>
<feature type="transmembrane region" description="Helical" evidence="1">
    <location>
        <begin position="343"/>
        <end position="362"/>
    </location>
</feature>
<dbReference type="InterPro" id="IPR031617">
    <property type="entry name" value="PelG"/>
</dbReference>
<evidence type="ECO:0000313" key="3">
    <source>
        <dbReference type="Proteomes" id="UP000005384"/>
    </source>
</evidence>
<dbReference type="PATRIC" id="fig|742737.3.peg.2709"/>
<sequence>MSLAGVGFELKKLFTKKRGYLGAANAYIISAVVTEGPMILCMVMMFALRKIMQVAGASYGSQEIFLITTTYIMIFSLILSNTVLMFASRYISDCIYEERMDQILPSFYSFIFYLVIAGVLIGIPYVLFLKIPPVHKVLNLLQFGIMLIVWVQMSYLSAIKKYTRVLLGFLVAAIVSVGLAVVFSFVGMNTLTASFLASVVGFFVMMLMYMRELVCFYPKGEIDLFIFFPSLDKYKILIAVGFFMAVGLFGHNFVYWFSDYRVEVIRGMVYCMKYDVPCFFASITIIPFLIIFVVSLEVNFYKAYRRYFDSIQYGGALSNIRFERTAMEKTLFRELAHVFEIQFFVEIVCVSFLGNILGYIGFEREMLIIYRYLCFGYCFYMLLKSLIILLLYFDDRKGACLFSMEFAVLSVLFSVIALRFDIEAYGIGFLAAAVVTSVCGLVYLHRYIQKLEYHVFCEQPLFYKETEGVFQKASFQVRKLEKSLEKRLVKTKRKR</sequence>
<evidence type="ECO:0000256" key="1">
    <source>
        <dbReference type="SAM" id="Phobius"/>
    </source>
</evidence>
<proteinExistence type="predicted"/>
<feature type="transmembrane region" description="Helical" evidence="1">
    <location>
        <begin position="140"/>
        <end position="158"/>
    </location>
</feature>
<keyword evidence="1" id="KW-1133">Transmembrane helix</keyword>
<evidence type="ECO:0008006" key="4">
    <source>
        <dbReference type="Google" id="ProtNLM"/>
    </source>
</evidence>
<feature type="transmembrane region" description="Helical" evidence="1">
    <location>
        <begin position="165"/>
        <end position="185"/>
    </location>
</feature>
<protein>
    <recommendedName>
        <fullName evidence="4">Polysaccharide biosynthesis protein C-terminal domain-containing protein</fullName>
    </recommendedName>
</protein>
<dbReference type="HOGENOM" id="CLU_043533_1_0_9"/>
<dbReference type="EMBL" id="ADLN01000063">
    <property type="protein sequence ID" value="EHI59315.1"/>
    <property type="molecule type" value="Genomic_DNA"/>
</dbReference>
<dbReference type="Pfam" id="PF16933">
    <property type="entry name" value="PelG"/>
    <property type="match status" value="1"/>
</dbReference>
<accession>G5IGS3</accession>
<keyword evidence="1" id="KW-0812">Transmembrane</keyword>
<comment type="caution">
    <text evidence="2">The sequence shown here is derived from an EMBL/GenBank/DDBJ whole genome shotgun (WGS) entry which is preliminary data.</text>
</comment>
<feature type="transmembrane region" description="Helical" evidence="1">
    <location>
        <begin position="107"/>
        <end position="128"/>
    </location>
</feature>
<feature type="transmembrane region" description="Helical" evidence="1">
    <location>
        <begin position="64"/>
        <end position="87"/>
    </location>
</feature>
<feature type="transmembrane region" description="Helical" evidence="1">
    <location>
        <begin position="236"/>
        <end position="258"/>
    </location>
</feature>
<feature type="transmembrane region" description="Helical" evidence="1">
    <location>
        <begin position="368"/>
        <end position="392"/>
    </location>
</feature>
<evidence type="ECO:0000313" key="2">
    <source>
        <dbReference type="EMBL" id="EHI59315.1"/>
    </source>
</evidence>
<name>G5IGS3_9FIRM</name>
<gene>
    <name evidence="2" type="ORF">HMPREF9473_02701</name>
</gene>
<keyword evidence="1" id="KW-0472">Membrane</keyword>
<dbReference type="AlphaFoldDB" id="G5IGS3"/>
<reference evidence="2 3" key="1">
    <citation type="submission" date="2011-08" db="EMBL/GenBank/DDBJ databases">
        <title>The Genome Sequence of Clostridium hathewayi WAL-18680.</title>
        <authorList>
            <consortium name="The Broad Institute Genome Sequencing Platform"/>
            <person name="Earl A."/>
            <person name="Ward D."/>
            <person name="Feldgarden M."/>
            <person name="Gevers D."/>
            <person name="Finegold S.M."/>
            <person name="Summanen P.H."/>
            <person name="Molitoris D.R."/>
            <person name="Song M."/>
            <person name="Daigneault M."/>
            <person name="Allen-Vercoe E."/>
            <person name="Young S.K."/>
            <person name="Zeng Q."/>
            <person name="Gargeya S."/>
            <person name="Fitzgerald M."/>
            <person name="Haas B."/>
            <person name="Abouelleil A."/>
            <person name="Alvarado L."/>
            <person name="Arachchi H.M."/>
            <person name="Berlin A."/>
            <person name="Brown A."/>
            <person name="Chapman S.B."/>
            <person name="Chen Z."/>
            <person name="Dunbar C."/>
            <person name="Freedman E."/>
            <person name="Gearin G."/>
            <person name="Gellesch M."/>
            <person name="Goldberg J."/>
            <person name="Griggs A."/>
            <person name="Gujja S."/>
            <person name="Heiman D."/>
            <person name="Howarth C."/>
            <person name="Larson L."/>
            <person name="Lui A."/>
            <person name="MacDonald P.J.P."/>
            <person name="Montmayeur A."/>
            <person name="Murphy C."/>
            <person name="Neiman D."/>
            <person name="Pearson M."/>
            <person name="Priest M."/>
            <person name="Roberts A."/>
            <person name="Saif S."/>
            <person name="Shea T."/>
            <person name="Shenoy N."/>
            <person name="Sisk P."/>
            <person name="Stolte C."/>
            <person name="Sykes S."/>
            <person name="Wortman J."/>
            <person name="Nusbaum C."/>
            <person name="Birren B."/>
        </authorList>
    </citation>
    <scope>NUCLEOTIDE SEQUENCE [LARGE SCALE GENOMIC DNA]</scope>
    <source>
        <strain evidence="2 3">WAL-18680</strain>
    </source>
</reference>
<feature type="transmembrane region" description="Helical" evidence="1">
    <location>
        <begin position="278"/>
        <end position="301"/>
    </location>
</feature>
<keyword evidence="3" id="KW-1185">Reference proteome</keyword>
<dbReference type="Proteomes" id="UP000005384">
    <property type="component" value="Unassembled WGS sequence"/>
</dbReference>
<feature type="transmembrane region" description="Helical" evidence="1">
    <location>
        <begin position="191"/>
        <end position="210"/>
    </location>
</feature>
<feature type="transmembrane region" description="Helical" evidence="1">
    <location>
        <begin position="20"/>
        <end position="48"/>
    </location>
</feature>
<organism evidence="2 3">
    <name type="scientific">Hungatella hathewayi WAL-18680</name>
    <dbReference type="NCBI Taxonomy" id="742737"/>
    <lineage>
        <taxon>Bacteria</taxon>
        <taxon>Bacillati</taxon>
        <taxon>Bacillota</taxon>
        <taxon>Clostridia</taxon>
        <taxon>Lachnospirales</taxon>
        <taxon>Lachnospiraceae</taxon>
        <taxon>Hungatella</taxon>
    </lineage>
</organism>